<keyword evidence="1" id="KW-0732">Signal</keyword>
<dbReference type="PANTHER" id="PTHR35567">
    <property type="entry name" value="MALATE DEHYDROGENASE (AFU_ORTHOLOGUE AFUA_2G13800)"/>
    <property type="match status" value="1"/>
</dbReference>
<evidence type="ECO:0000313" key="2">
    <source>
        <dbReference type="EMBL" id="BET27567.1"/>
    </source>
</evidence>
<sequence length="185" mass="20011">MSFMKPAFKATLLSVCIGTFAFQQQAFAQTDPAQKNLPALIQVAVGNKLVLQAQAEGTITYECRKEKDPLTAYKWTMVKPQAVLKDSEGKEIGTYSGPPARWSLKDNSFVTGSQVAVSPNGEKNIPLQLAKADVSGGLGELTAITYIQRVNTKGGAAPKGKCSESNEGEKADVNYSAQYRFWRGN</sequence>
<dbReference type="KEGG" id="lto:RGQ30_30680"/>
<accession>A0AA86MJJ7</accession>
<organism evidence="2 3">
    <name type="scientific">Limnobacter thiooxidans</name>
    <dbReference type="NCBI Taxonomy" id="131080"/>
    <lineage>
        <taxon>Bacteria</taxon>
        <taxon>Pseudomonadati</taxon>
        <taxon>Pseudomonadota</taxon>
        <taxon>Betaproteobacteria</taxon>
        <taxon>Burkholderiales</taxon>
        <taxon>Burkholderiaceae</taxon>
        <taxon>Limnobacter</taxon>
    </lineage>
</organism>
<dbReference type="InterPro" id="IPR021851">
    <property type="entry name" value="DUF3455"/>
</dbReference>
<dbReference type="EMBL" id="AP028947">
    <property type="protein sequence ID" value="BET27567.1"/>
    <property type="molecule type" value="Genomic_DNA"/>
</dbReference>
<evidence type="ECO:0000256" key="1">
    <source>
        <dbReference type="SAM" id="SignalP"/>
    </source>
</evidence>
<dbReference type="AlphaFoldDB" id="A0AA86MJJ7"/>
<feature type="chain" id="PRO_5046692070" evidence="1">
    <location>
        <begin position="29"/>
        <end position="185"/>
    </location>
</feature>
<gene>
    <name evidence="2" type="ORF">RGQ30_30680</name>
</gene>
<reference evidence="2 3" key="1">
    <citation type="submission" date="2023-10" db="EMBL/GenBank/DDBJ databases">
        <title>Complete Genome Sequence of Limnobacter thiooxidans CS-K2T, Isolated from freshwater lake sediments in Bavaria, Germany.</title>
        <authorList>
            <person name="Naruki M."/>
            <person name="Watanabe A."/>
            <person name="Warashina T."/>
            <person name="Morita T."/>
            <person name="Arakawa K."/>
        </authorList>
    </citation>
    <scope>NUCLEOTIDE SEQUENCE [LARGE SCALE GENOMIC DNA]</scope>
    <source>
        <strain evidence="2 3">CS-K2</strain>
    </source>
</reference>
<name>A0AA86MJJ7_9BURK</name>
<feature type="signal peptide" evidence="1">
    <location>
        <begin position="1"/>
        <end position="28"/>
    </location>
</feature>
<dbReference type="PANTHER" id="PTHR35567:SF1">
    <property type="entry name" value="CONSERVED FUNGAL PROTEIN (AFU_ORTHOLOGUE AFUA_1G14230)"/>
    <property type="match status" value="1"/>
</dbReference>
<keyword evidence="3" id="KW-1185">Reference proteome</keyword>
<evidence type="ECO:0000313" key="3">
    <source>
        <dbReference type="Proteomes" id="UP001329151"/>
    </source>
</evidence>
<dbReference type="Pfam" id="PF11937">
    <property type="entry name" value="DUF3455"/>
    <property type="match status" value="1"/>
</dbReference>
<protein>
    <submittedName>
        <fullName evidence="2">DUF3455 domain-containing protein</fullName>
    </submittedName>
</protein>
<proteinExistence type="predicted"/>
<dbReference type="Proteomes" id="UP001329151">
    <property type="component" value="Chromosome"/>
</dbReference>